<accession>A0A9D4JQV3</accession>
<organism evidence="1 2">
    <name type="scientific">Dreissena polymorpha</name>
    <name type="common">Zebra mussel</name>
    <name type="synonym">Mytilus polymorpha</name>
    <dbReference type="NCBI Taxonomy" id="45954"/>
    <lineage>
        <taxon>Eukaryota</taxon>
        <taxon>Metazoa</taxon>
        <taxon>Spiralia</taxon>
        <taxon>Lophotrochozoa</taxon>
        <taxon>Mollusca</taxon>
        <taxon>Bivalvia</taxon>
        <taxon>Autobranchia</taxon>
        <taxon>Heteroconchia</taxon>
        <taxon>Euheterodonta</taxon>
        <taxon>Imparidentia</taxon>
        <taxon>Neoheterodontei</taxon>
        <taxon>Myida</taxon>
        <taxon>Dreissenoidea</taxon>
        <taxon>Dreissenidae</taxon>
        <taxon>Dreissena</taxon>
    </lineage>
</organism>
<evidence type="ECO:0000313" key="2">
    <source>
        <dbReference type="Proteomes" id="UP000828390"/>
    </source>
</evidence>
<sequence length="118" mass="13111">MYLKYIPYKVSFICDIVVNIIASASANRAQPGQILADKLIQHPVEVRVAAGNKKSLKRAIRRAKRATVPAEPETISPIRFPLPESYTTTSSDSNERFLVYDNGSKTARVLVYCSRVGL</sequence>
<dbReference type="EMBL" id="JAIWYP010000005">
    <property type="protein sequence ID" value="KAH3821225.1"/>
    <property type="molecule type" value="Genomic_DNA"/>
</dbReference>
<evidence type="ECO:0000313" key="1">
    <source>
        <dbReference type="EMBL" id="KAH3821225.1"/>
    </source>
</evidence>
<reference evidence="1" key="2">
    <citation type="submission" date="2020-11" db="EMBL/GenBank/DDBJ databases">
        <authorList>
            <person name="McCartney M.A."/>
            <person name="Auch B."/>
            <person name="Kono T."/>
            <person name="Mallez S."/>
            <person name="Becker A."/>
            <person name="Gohl D.M."/>
            <person name="Silverstein K.A.T."/>
            <person name="Koren S."/>
            <person name="Bechman K.B."/>
            <person name="Herman A."/>
            <person name="Abrahante J.E."/>
            <person name="Garbe J."/>
        </authorList>
    </citation>
    <scope>NUCLEOTIDE SEQUENCE</scope>
    <source>
        <strain evidence="1">Duluth1</strain>
        <tissue evidence="1">Whole animal</tissue>
    </source>
</reference>
<protein>
    <submittedName>
        <fullName evidence="1">Uncharacterized protein</fullName>
    </submittedName>
</protein>
<gene>
    <name evidence="1" type="ORF">DPMN_122987</name>
</gene>
<dbReference type="Proteomes" id="UP000828390">
    <property type="component" value="Unassembled WGS sequence"/>
</dbReference>
<dbReference type="AlphaFoldDB" id="A0A9D4JQV3"/>
<reference evidence="1" key="1">
    <citation type="journal article" date="2019" name="bioRxiv">
        <title>The Genome of the Zebra Mussel, Dreissena polymorpha: A Resource for Invasive Species Research.</title>
        <authorList>
            <person name="McCartney M.A."/>
            <person name="Auch B."/>
            <person name="Kono T."/>
            <person name="Mallez S."/>
            <person name="Zhang Y."/>
            <person name="Obille A."/>
            <person name="Becker A."/>
            <person name="Abrahante J.E."/>
            <person name="Garbe J."/>
            <person name="Badalamenti J.P."/>
            <person name="Herman A."/>
            <person name="Mangelson H."/>
            <person name="Liachko I."/>
            <person name="Sullivan S."/>
            <person name="Sone E.D."/>
            <person name="Koren S."/>
            <person name="Silverstein K.A.T."/>
            <person name="Beckman K.B."/>
            <person name="Gohl D.M."/>
        </authorList>
    </citation>
    <scope>NUCLEOTIDE SEQUENCE</scope>
    <source>
        <strain evidence="1">Duluth1</strain>
        <tissue evidence="1">Whole animal</tissue>
    </source>
</reference>
<comment type="caution">
    <text evidence="1">The sequence shown here is derived from an EMBL/GenBank/DDBJ whole genome shotgun (WGS) entry which is preliminary data.</text>
</comment>
<proteinExistence type="predicted"/>
<name>A0A9D4JQV3_DREPO</name>
<keyword evidence="2" id="KW-1185">Reference proteome</keyword>